<protein>
    <recommendedName>
        <fullName evidence="1">CHK kinase-like domain-containing protein</fullName>
    </recommendedName>
</protein>
<dbReference type="InterPro" id="IPR015897">
    <property type="entry name" value="CHK_kinase-like"/>
</dbReference>
<dbReference type="EMBL" id="GECU01035637">
    <property type="protein sequence ID" value="JAS72069.1"/>
    <property type="molecule type" value="Transcribed_RNA"/>
</dbReference>
<feature type="non-terminal residue" evidence="2">
    <location>
        <position position="1"/>
    </location>
</feature>
<dbReference type="Pfam" id="PF02958">
    <property type="entry name" value="EcKL"/>
    <property type="match status" value="1"/>
</dbReference>
<organism evidence="2">
    <name type="scientific">Homalodisca liturata</name>
    <dbReference type="NCBI Taxonomy" id="320908"/>
    <lineage>
        <taxon>Eukaryota</taxon>
        <taxon>Metazoa</taxon>
        <taxon>Ecdysozoa</taxon>
        <taxon>Arthropoda</taxon>
        <taxon>Hexapoda</taxon>
        <taxon>Insecta</taxon>
        <taxon>Pterygota</taxon>
        <taxon>Neoptera</taxon>
        <taxon>Paraneoptera</taxon>
        <taxon>Hemiptera</taxon>
        <taxon>Auchenorrhyncha</taxon>
        <taxon>Membracoidea</taxon>
        <taxon>Cicadellidae</taxon>
        <taxon>Cicadellinae</taxon>
        <taxon>Proconiini</taxon>
        <taxon>Homalodisca</taxon>
    </lineage>
</organism>
<dbReference type="PANTHER" id="PTHR11012:SF4">
    <property type="entry name" value="LD42035P"/>
    <property type="match status" value="1"/>
</dbReference>
<sequence length="432" mass="49765">SLHSFLASQPVLYQSLSCSRTATARARAMSSRLRDLTDRTLPWIAASGRLGKSEVKFVKCVFDDGSSGEAQFASSVCFLVAEFENNRGLVEQPMLVKYNMDDELTRNWLCLNEQFRNEVLVYENVIPFLDRDNTMITIFPRYFYGSAGESDDPSQYTIILEDLRSSGFKLSPEILDLDYAHCALAFRKLGVFHALSFAAKQSNPKEFTNIVDSLIESRLLERNSESYDYLYLRSLDRAAEPLLKNGEKVEEINNLKNKVKNIYVYFKNILTVQEPMGVICHGDFCRNNVLYKYENGRPVDIRFFDLATARYESPMLDFTFFFFLNCSEKSRKLYKDEYLKIYHDSLSTTILGVKVPSLEDFKEEFRRKAVYGFLISSFFKPALMDSVPFDPVKESRKPLEIRARRCLSNGGTKATEVTANMLRELIYLKCEI</sequence>
<dbReference type="SMART" id="SM00587">
    <property type="entry name" value="CHK"/>
    <property type="match status" value="1"/>
</dbReference>
<reference evidence="2" key="1">
    <citation type="submission" date="2015-11" db="EMBL/GenBank/DDBJ databases">
        <title>De novo transcriptome assembly of four potential Pierce s Disease insect vectors from Arizona vineyards.</title>
        <authorList>
            <person name="Tassone E.E."/>
        </authorList>
    </citation>
    <scope>NUCLEOTIDE SEQUENCE</scope>
</reference>
<dbReference type="SUPFAM" id="SSF56112">
    <property type="entry name" value="Protein kinase-like (PK-like)"/>
    <property type="match status" value="1"/>
</dbReference>
<name>A0A1B6HBR3_9HEMI</name>
<dbReference type="PANTHER" id="PTHR11012">
    <property type="entry name" value="PROTEIN KINASE-LIKE DOMAIN-CONTAINING"/>
    <property type="match status" value="1"/>
</dbReference>
<feature type="domain" description="CHK kinase-like" evidence="1">
    <location>
        <begin position="158"/>
        <end position="352"/>
    </location>
</feature>
<dbReference type="Gene3D" id="3.90.1200.10">
    <property type="match status" value="1"/>
</dbReference>
<evidence type="ECO:0000313" key="2">
    <source>
        <dbReference type="EMBL" id="JAS72069.1"/>
    </source>
</evidence>
<gene>
    <name evidence="2" type="ORF">g.24716</name>
</gene>
<dbReference type="InterPro" id="IPR011009">
    <property type="entry name" value="Kinase-like_dom_sf"/>
</dbReference>
<dbReference type="AlphaFoldDB" id="A0A1B6HBR3"/>
<accession>A0A1B6HBR3</accession>
<dbReference type="InterPro" id="IPR004119">
    <property type="entry name" value="EcKL"/>
</dbReference>
<evidence type="ECO:0000259" key="1">
    <source>
        <dbReference type="SMART" id="SM00587"/>
    </source>
</evidence>
<proteinExistence type="predicted"/>